<sequence length="164" mass="19027">MGIKLGIKLRQKSVVAIDNYSEDRKLNDVLKTLKGDIQSDIPFLIWLLENPDSFLALPGKISLYNHDCLHILLNKGFSLEDEAFLIGFCMGNDMNTKPIHCLIFKCISQYLYPRKSRFNKNHLQSFDLGFAYGREVSFKNINNFDFSLYIDYTLAEIRELLNLH</sequence>
<evidence type="ECO:0000313" key="1">
    <source>
        <dbReference type="EMBL" id="QXE24694.1"/>
    </source>
</evidence>
<dbReference type="RefSeq" id="WP_190601528.1">
    <property type="nucleotide sequence ID" value="NZ_CP021056.1"/>
</dbReference>
<evidence type="ECO:0000313" key="2">
    <source>
        <dbReference type="Proteomes" id="UP000683511"/>
    </source>
</evidence>
<reference evidence="1" key="1">
    <citation type="submission" date="2017-04" db="EMBL/GenBank/DDBJ databases">
        <title>Genome deletions in a multicellular cyanobacterial endosymbiont for morphological adaptation in marine diatoms.</title>
        <authorList>
            <person name="Wang Y."/>
            <person name="Gao H."/>
            <person name="Li R."/>
            <person name="Xu X."/>
        </authorList>
    </citation>
    <scope>NUCLEOTIDE SEQUENCE</scope>
    <source>
        <strain evidence="1">FACHB 800</strain>
    </source>
</reference>
<keyword evidence="2" id="KW-1185">Reference proteome</keyword>
<organism evidence="1 2">
    <name type="scientific">Richelia sinica FACHB-800</name>
    <dbReference type="NCBI Taxonomy" id="1357546"/>
    <lineage>
        <taxon>Bacteria</taxon>
        <taxon>Bacillati</taxon>
        <taxon>Cyanobacteriota</taxon>
        <taxon>Cyanophyceae</taxon>
        <taxon>Nostocales</taxon>
        <taxon>Nostocaceae</taxon>
        <taxon>Richelia</taxon>
    </lineage>
</organism>
<dbReference type="AlphaFoldDB" id="A0A975T9Q5"/>
<dbReference type="KEGG" id="rsin:B6N60_03401"/>
<dbReference type="Proteomes" id="UP000683511">
    <property type="component" value="Chromosome"/>
</dbReference>
<gene>
    <name evidence="1" type="ORF">B6N60_03401</name>
</gene>
<dbReference type="EMBL" id="CP021056">
    <property type="protein sequence ID" value="QXE24694.1"/>
    <property type="molecule type" value="Genomic_DNA"/>
</dbReference>
<proteinExistence type="predicted"/>
<accession>A0A975T9Q5</accession>
<protein>
    <submittedName>
        <fullName evidence="1">Uncharacterized protein</fullName>
    </submittedName>
</protein>
<name>A0A975T9Q5_9NOST</name>